<dbReference type="InterPro" id="IPR001606">
    <property type="entry name" value="ARID_dom"/>
</dbReference>
<evidence type="ECO:0000313" key="4">
    <source>
        <dbReference type="Proteomes" id="UP000215914"/>
    </source>
</evidence>
<dbReference type="InterPro" id="IPR054722">
    <property type="entry name" value="PolX-like_BBD"/>
</dbReference>
<feature type="domain" description="ARID" evidence="2">
    <location>
        <begin position="322"/>
        <end position="417"/>
    </location>
</feature>
<dbReference type="Pfam" id="PF22936">
    <property type="entry name" value="Pol_BBD"/>
    <property type="match status" value="1"/>
</dbReference>
<dbReference type="Pfam" id="PF01388">
    <property type="entry name" value="ARID"/>
    <property type="match status" value="1"/>
</dbReference>
<dbReference type="Gene3D" id="1.10.150.60">
    <property type="entry name" value="ARID DNA-binding domain"/>
    <property type="match status" value="1"/>
</dbReference>
<evidence type="ECO:0000313" key="3">
    <source>
        <dbReference type="EMBL" id="KAF5817389.1"/>
    </source>
</evidence>
<proteinExistence type="predicted"/>
<dbReference type="EMBL" id="MNCJ02000317">
    <property type="protein sequence ID" value="KAF5817389.1"/>
    <property type="molecule type" value="Genomic_DNA"/>
</dbReference>
<dbReference type="Proteomes" id="UP000215914">
    <property type="component" value="Unassembled WGS sequence"/>
</dbReference>
<evidence type="ECO:0000256" key="1">
    <source>
        <dbReference type="SAM" id="MobiDB-lite"/>
    </source>
</evidence>
<dbReference type="Gramene" id="mRNA:HanXRQr2_Chr02g0052451">
    <property type="protein sequence ID" value="CDS:HanXRQr2_Chr02g0052451.1"/>
    <property type="gene ID" value="HanXRQr2_Chr02g0052451"/>
</dbReference>
<protein>
    <submittedName>
        <fullName evidence="3">Transcription factor interactor and regulator CCHC(Zn) family</fullName>
    </submittedName>
</protein>
<evidence type="ECO:0000259" key="2">
    <source>
        <dbReference type="PROSITE" id="PS51011"/>
    </source>
</evidence>
<keyword evidence="4" id="KW-1185">Reference proteome</keyword>
<dbReference type="PANTHER" id="PTHR46410">
    <property type="entry name" value="AT-RICH INTERACTIVE DOMAIN-CONTAINING PROTEIN 2"/>
    <property type="match status" value="1"/>
</dbReference>
<dbReference type="PROSITE" id="PS51011">
    <property type="entry name" value="ARID"/>
    <property type="match status" value="1"/>
</dbReference>
<name>A0A9K3JLM8_HELAN</name>
<dbReference type="GO" id="GO:0003677">
    <property type="term" value="F:DNA binding"/>
    <property type="evidence" value="ECO:0007669"/>
    <property type="project" value="InterPro"/>
</dbReference>
<dbReference type="AlphaFoldDB" id="A0A9K3JLM8"/>
<sequence>MSSNSGSNPLFRVKPPKPHYNEDEDQRLPPTSGIRAGYISDDDLKPSSTVMPCMHCTEEKRERKWMQRCCYYCNRPGHKISACQEKEKDEESQLLRLAVNTATQKRLDEAINQQNNQRQEYTVIGTDGGYWSDIWYVSKTFKPHFSGNIDMFKRMKNMSCVETETGENNFFFIRGIGAVDVITGSEKIRVQSVFYTPDIDRNVLSFDQLMIQGFTVKFMGDVCKLFPTFSVPVYNKRNGHTGLTKEEEIGELEKQYVVSKNSDHEKFKTEFLNEYFENLNISTNEPDWNILILQAMSFKNFQDCKALLNMLEDEDYVIKYKYYLETAFDNMIEWFIKEKLEIRSRPLPAYATRNRKVGLLDLYMAVKREGGHRRITENGMWAMIAKDTGFEYEDGEYMRLIYAMYLDVLVYYYKFKVTQEKAIGMEEEKTVDPKQSMSEGDKEIITDAGQTEIAECSSSTGAVEKEVKHYALFTNQAGAVGGLQEQSETIQDIAEDHYAFYGGGDWHGLKKLKQRKKFDFSRAKKAITEANYSVIKNSHKHNYV</sequence>
<reference evidence="3" key="2">
    <citation type="submission" date="2020-06" db="EMBL/GenBank/DDBJ databases">
        <title>Helianthus annuus Genome sequencing and assembly Release 2.</title>
        <authorList>
            <person name="Gouzy J."/>
            <person name="Langlade N."/>
            <person name="Munos S."/>
        </authorList>
    </citation>
    <scope>NUCLEOTIDE SEQUENCE</scope>
    <source>
        <tissue evidence="3">Leaves</tissue>
    </source>
</reference>
<gene>
    <name evidence="3" type="ORF">HanXRQr2_Chr02g0052451</name>
</gene>
<accession>A0A9K3JLM8</accession>
<reference evidence="3" key="1">
    <citation type="journal article" date="2017" name="Nature">
        <title>The sunflower genome provides insights into oil metabolism, flowering and Asterid evolution.</title>
        <authorList>
            <person name="Badouin H."/>
            <person name="Gouzy J."/>
            <person name="Grassa C.J."/>
            <person name="Murat F."/>
            <person name="Staton S.E."/>
            <person name="Cottret L."/>
            <person name="Lelandais-Briere C."/>
            <person name="Owens G.L."/>
            <person name="Carrere S."/>
            <person name="Mayjonade B."/>
            <person name="Legrand L."/>
            <person name="Gill N."/>
            <person name="Kane N.C."/>
            <person name="Bowers J.E."/>
            <person name="Hubner S."/>
            <person name="Bellec A."/>
            <person name="Berard A."/>
            <person name="Berges H."/>
            <person name="Blanchet N."/>
            <person name="Boniface M.C."/>
            <person name="Brunel D."/>
            <person name="Catrice O."/>
            <person name="Chaidir N."/>
            <person name="Claudel C."/>
            <person name="Donnadieu C."/>
            <person name="Faraut T."/>
            <person name="Fievet G."/>
            <person name="Helmstetter N."/>
            <person name="King M."/>
            <person name="Knapp S.J."/>
            <person name="Lai Z."/>
            <person name="Le Paslier M.C."/>
            <person name="Lippi Y."/>
            <person name="Lorenzon L."/>
            <person name="Mandel J.R."/>
            <person name="Marage G."/>
            <person name="Marchand G."/>
            <person name="Marquand E."/>
            <person name="Bret-Mestries E."/>
            <person name="Morien E."/>
            <person name="Nambeesan S."/>
            <person name="Nguyen T."/>
            <person name="Pegot-Espagnet P."/>
            <person name="Pouilly N."/>
            <person name="Raftis F."/>
            <person name="Sallet E."/>
            <person name="Schiex T."/>
            <person name="Thomas J."/>
            <person name="Vandecasteele C."/>
            <person name="Vares D."/>
            <person name="Vear F."/>
            <person name="Vautrin S."/>
            <person name="Crespi M."/>
            <person name="Mangin B."/>
            <person name="Burke J.M."/>
            <person name="Salse J."/>
            <person name="Munos S."/>
            <person name="Vincourt P."/>
            <person name="Rieseberg L.H."/>
            <person name="Langlade N.B."/>
        </authorList>
    </citation>
    <scope>NUCLEOTIDE SEQUENCE</scope>
    <source>
        <tissue evidence="3">Leaves</tissue>
    </source>
</reference>
<dbReference type="SUPFAM" id="SSF46774">
    <property type="entry name" value="ARID-like"/>
    <property type="match status" value="1"/>
</dbReference>
<dbReference type="InterPro" id="IPR036431">
    <property type="entry name" value="ARID_dom_sf"/>
</dbReference>
<dbReference type="PANTHER" id="PTHR46410:SF26">
    <property type="entry name" value="BULB-TYPE LECTIN DOMAIN-CONTAINING PROTEIN-RELATED"/>
    <property type="match status" value="1"/>
</dbReference>
<dbReference type="CDD" id="cd16100">
    <property type="entry name" value="ARID"/>
    <property type="match status" value="1"/>
</dbReference>
<feature type="region of interest" description="Disordered" evidence="1">
    <location>
        <begin position="1"/>
        <end position="43"/>
    </location>
</feature>
<organism evidence="3 4">
    <name type="scientific">Helianthus annuus</name>
    <name type="common">Common sunflower</name>
    <dbReference type="NCBI Taxonomy" id="4232"/>
    <lineage>
        <taxon>Eukaryota</taxon>
        <taxon>Viridiplantae</taxon>
        <taxon>Streptophyta</taxon>
        <taxon>Embryophyta</taxon>
        <taxon>Tracheophyta</taxon>
        <taxon>Spermatophyta</taxon>
        <taxon>Magnoliopsida</taxon>
        <taxon>eudicotyledons</taxon>
        <taxon>Gunneridae</taxon>
        <taxon>Pentapetalae</taxon>
        <taxon>asterids</taxon>
        <taxon>campanulids</taxon>
        <taxon>Asterales</taxon>
        <taxon>Asteraceae</taxon>
        <taxon>Asteroideae</taxon>
        <taxon>Heliantheae alliance</taxon>
        <taxon>Heliantheae</taxon>
        <taxon>Helianthus</taxon>
    </lineage>
</organism>
<comment type="caution">
    <text evidence="3">The sequence shown here is derived from an EMBL/GenBank/DDBJ whole genome shotgun (WGS) entry which is preliminary data.</text>
</comment>